<dbReference type="RefSeq" id="WP_379879916.1">
    <property type="nucleotide sequence ID" value="NZ_JBHPON010000001.1"/>
</dbReference>
<dbReference type="Proteomes" id="UP001596116">
    <property type="component" value="Unassembled WGS sequence"/>
</dbReference>
<dbReference type="Pfam" id="PF03795">
    <property type="entry name" value="YCII"/>
    <property type="match status" value="1"/>
</dbReference>
<dbReference type="SUPFAM" id="SSF54909">
    <property type="entry name" value="Dimeric alpha+beta barrel"/>
    <property type="match status" value="1"/>
</dbReference>
<dbReference type="InterPro" id="IPR051807">
    <property type="entry name" value="Sec-metab_biosynth-assoc"/>
</dbReference>
<accession>A0ABW1KWC1</accession>
<evidence type="ECO:0000259" key="2">
    <source>
        <dbReference type="Pfam" id="PF03795"/>
    </source>
</evidence>
<evidence type="ECO:0000256" key="1">
    <source>
        <dbReference type="ARBA" id="ARBA00007689"/>
    </source>
</evidence>
<dbReference type="InterPro" id="IPR011008">
    <property type="entry name" value="Dimeric_a/b-barrel"/>
</dbReference>
<evidence type="ECO:0000313" key="3">
    <source>
        <dbReference type="EMBL" id="MFC6034743.1"/>
    </source>
</evidence>
<protein>
    <submittedName>
        <fullName evidence="3">YciI family protein</fullName>
    </submittedName>
</protein>
<keyword evidence="4" id="KW-1185">Reference proteome</keyword>
<dbReference type="Gene3D" id="3.30.70.1060">
    <property type="entry name" value="Dimeric alpha+beta barrel"/>
    <property type="match status" value="1"/>
</dbReference>
<feature type="domain" description="YCII-related" evidence="2">
    <location>
        <begin position="3"/>
        <end position="88"/>
    </location>
</feature>
<dbReference type="PANTHER" id="PTHR33606">
    <property type="entry name" value="PROTEIN YCII"/>
    <property type="match status" value="1"/>
</dbReference>
<dbReference type="PANTHER" id="PTHR33606:SF3">
    <property type="entry name" value="PROTEIN YCII"/>
    <property type="match status" value="1"/>
</dbReference>
<evidence type="ECO:0000313" key="4">
    <source>
        <dbReference type="Proteomes" id="UP001596116"/>
    </source>
</evidence>
<reference evidence="3 4" key="1">
    <citation type="submission" date="2024-09" db="EMBL/GenBank/DDBJ databases">
        <authorList>
            <person name="Zhang Z.-H."/>
        </authorList>
    </citation>
    <scope>NUCLEOTIDE SEQUENCE [LARGE SCALE GENOMIC DNA]</scope>
    <source>
        <strain evidence="3 4">HHTR114</strain>
    </source>
</reference>
<dbReference type="InterPro" id="IPR005545">
    <property type="entry name" value="YCII"/>
</dbReference>
<comment type="caution">
    <text evidence="3">The sequence shown here is derived from an EMBL/GenBank/DDBJ whole genome shotgun (WGS) entry which is preliminary data.</text>
</comment>
<proteinExistence type="inferred from homology"/>
<dbReference type="EMBL" id="JBHPON010000001">
    <property type="protein sequence ID" value="MFC6034743.1"/>
    <property type="molecule type" value="Genomic_DNA"/>
</dbReference>
<sequence length="97" mass="10619">MPQFVLLCRDKPDSLELRMATRPAHLEYFQSYGNKLLLGGPMLDGKGDPIGSMMVIEAADEAQARAIADEDPYNKAGLFADVGVVPFKTVIENYSAK</sequence>
<gene>
    <name evidence="3" type="ORF">ACFMB1_04260</name>
</gene>
<comment type="similarity">
    <text evidence="1">Belongs to the YciI family.</text>
</comment>
<name>A0ABW1KWC1_9PROT</name>
<organism evidence="3 4">
    <name type="scientific">Hyphococcus aureus</name>
    <dbReference type="NCBI Taxonomy" id="2666033"/>
    <lineage>
        <taxon>Bacteria</taxon>
        <taxon>Pseudomonadati</taxon>
        <taxon>Pseudomonadota</taxon>
        <taxon>Alphaproteobacteria</taxon>
        <taxon>Parvularculales</taxon>
        <taxon>Parvularculaceae</taxon>
        <taxon>Hyphococcus</taxon>
    </lineage>
</organism>